<protein>
    <submittedName>
        <fullName evidence="2">Uncharacterized protein</fullName>
    </submittedName>
</protein>
<accession>A0ABQ9GKM5</accession>
<evidence type="ECO:0000313" key="3">
    <source>
        <dbReference type="Proteomes" id="UP001159363"/>
    </source>
</evidence>
<feature type="region of interest" description="Disordered" evidence="1">
    <location>
        <begin position="746"/>
        <end position="774"/>
    </location>
</feature>
<sequence length="1018" mass="113085">MNSRQYFSALSVPSGIAATVPLRAARTSSPTRSHAGFASVQRRVLRRRGERSTPSSFASGLPPRGRPCLEIFFPNSLQSSFLLLPSSVVIRTPGLLPRRTDYACRLFTIKDRARWIKGYGTGKLSGPQLRPLTSDRRSEPADLCGPLPTDTSIHCCPDHLTSRSRPTFIEILCFHWLYRAYYNYKKTPVFPNIFINFPRKKVGLEEANRTTAYPAEVTWLVTEDLEHVASCCLRDRFIDSCSNMYRTPAVRLLASHQGDPGLTSGRFTPDFRRWESCRTMPLDGGLSRDLPFTLPFHSVAALYSTHSTLIGSQGLDVKSHPNLFTHLTTTDGIYWLLNITTRAPSNGVFTALAHRVNQALRILPCASGLAPTSRGAGGRCLDWPLLLDRGINNSRGVRPYNQSPATFTTRCQRREKGRGGAEYHLLSTGYIHLAGGHRTTDLTLLSALVQANPAPFDIADANYYRLSSPRRIPLPAQITGGPVFGVSEYTLHGAIHHDQLVETISILQVLSFPPSFSILIPPRLTLTHSIALSYPTDSRVSYQRRIEPSRKHEISMYGMEQEVVLQGPGGDGGDQDENSYVPKVMNSDRFATRGKVTRASKVLTLPRTAYTFEYPMCFRDDPCSCSNPGEPPNILQFPHGLRERERGVECLSTERIPSDVQTRGNCDHAVGLVKCTAQPDGRLRCQFTHWAVCTDSPRNEAPLPLPLVEIPSINSLRTTPRRQIEQERTSLQRMSTTAIDQTYNVTEDARSSSPNLSTPSSGKTGYGTGKLSHPQLRALTPDRRSGPADLCGPSPTDTLAHCCSDHHTSRSRPTFVEILCFHWFCPKFSAISCSPMRFPPLRHCPRYLQHLLQMTRLQALSTVTSLVRIIHCSPESDREAFWKSLNDCSGHIVSPMFIRTQDPAPLGGCPDGMCQYLSTCVACGIEPHLLGFKLVTSLKQVGRVVKLPCGLVAEIKSLSISLMSPYRCSYRMFTGMSVKSFLVDFLTSAGEGNDRRCRSPACLLFVAAHPRLVYVTYN</sequence>
<feature type="region of interest" description="Disordered" evidence="1">
    <location>
        <begin position="29"/>
        <end position="61"/>
    </location>
</feature>
<feature type="compositionally biased region" description="Low complexity" evidence="1">
    <location>
        <begin position="751"/>
        <end position="761"/>
    </location>
</feature>
<reference evidence="2 3" key="1">
    <citation type="submission" date="2023-02" db="EMBL/GenBank/DDBJ databases">
        <title>LHISI_Scaffold_Assembly.</title>
        <authorList>
            <person name="Stuart O.P."/>
            <person name="Cleave R."/>
            <person name="Magrath M.J.L."/>
            <person name="Mikheyev A.S."/>
        </authorList>
    </citation>
    <scope>NUCLEOTIDE SEQUENCE [LARGE SCALE GENOMIC DNA]</scope>
    <source>
        <strain evidence="2">Daus_M_001</strain>
        <tissue evidence="2">Leg muscle</tissue>
    </source>
</reference>
<gene>
    <name evidence="2" type="ORF">PR048_026182</name>
</gene>
<dbReference type="Proteomes" id="UP001159363">
    <property type="component" value="Chromosome 10"/>
</dbReference>
<proteinExistence type="predicted"/>
<dbReference type="EMBL" id="JARBHB010000011">
    <property type="protein sequence ID" value="KAJ8872576.1"/>
    <property type="molecule type" value="Genomic_DNA"/>
</dbReference>
<name>A0ABQ9GKM5_9NEOP</name>
<evidence type="ECO:0000256" key="1">
    <source>
        <dbReference type="SAM" id="MobiDB-lite"/>
    </source>
</evidence>
<organism evidence="2 3">
    <name type="scientific">Dryococelus australis</name>
    <dbReference type="NCBI Taxonomy" id="614101"/>
    <lineage>
        <taxon>Eukaryota</taxon>
        <taxon>Metazoa</taxon>
        <taxon>Ecdysozoa</taxon>
        <taxon>Arthropoda</taxon>
        <taxon>Hexapoda</taxon>
        <taxon>Insecta</taxon>
        <taxon>Pterygota</taxon>
        <taxon>Neoptera</taxon>
        <taxon>Polyneoptera</taxon>
        <taxon>Phasmatodea</taxon>
        <taxon>Verophasmatodea</taxon>
        <taxon>Anareolatae</taxon>
        <taxon>Phasmatidae</taxon>
        <taxon>Eurycanthinae</taxon>
        <taxon>Dryococelus</taxon>
    </lineage>
</organism>
<comment type="caution">
    <text evidence="2">The sequence shown here is derived from an EMBL/GenBank/DDBJ whole genome shotgun (WGS) entry which is preliminary data.</text>
</comment>
<keyword evidence="3" id="KW-1185">Reference proteome</keyword>
<evidence type="ECO:0000313" key="2">
    <source>
        <dbReference type="EMBL" id="KAJ8872576.1"/>
    </source>
</evidence>